<organism evidence="1 2">
    <name type="scientific">Shewanella septentrionalis</name>
    <dbReference type="NCBI Taxonomy" id="2952223"/>
    <lineage>
        <taxon>Bacteria</taxon>
        <taxon>Pseudomonadati</taxon>
        <taxon>Pseudomonadota</taxon>
        <taxon>Gammaproteobacteria</taxon>
        <taxon>Alteromonadales</taxon>
        <taxon>Shewanellaceae</taxon>
        <taxon>Shewanella</taxon>
    </lineage>
</organism>
<name>A0A9X2WX50_9GAMM</name>
<evidence type="ECO:0000313" key="2">
    <source>
        <dbReference type="Proteomes" id="UP001155604"/>
    </source>
</evidence>
<evidence type="ECO:0000313" key="1">
    <source>
        <dbReference type="EMBL" id="MCT7947197.1"/>
    </source>
</evidence>
<sequence>MLTVLLLGIVAVALFGLFKLNTGHKRHRHYAKAVNQHADRTKPHHHFHSVSIVNDGSCCEQAETLSGKRFLSKDAPEIPMEECTMTQCQCRYQHHEDRRQIGNDRRVEYGVTRELFGAFGEQNRRDRPKGRRATDG</sequence>
<dbReference type="EMBL" id="JAMTCC010000035">
    <property type="protein sequence ID" value="MCT7947197.1"/>
    <property type="molecule type" value="Genomic_DNA"/>
</dbReference>
<protein>
    <submittedName>
        <fullName evidence="1">Uncharacterized protein</fullName>
    </submittedName>
</protein>
<reference evidence="1" key="1">
    <citation type="journal article" date="2023" name="Int. J. Syst. Evol. Microbiol.">
        <title>&lt;i&gt;Shewanella septentrionalis&lt;/i&gt; sp. nov. and &lt;i&gt;Shewanella holmiensis&lt;/i&gt; sp. nov., isolated from Baltic Sea water and sediments.</title>
        <authorList>
            <person name="Martin-Rodriguez A.J."/>
            <person name="Thorell K."/>
            <person name="Joffre E."/>
            <person name="Jensie-Markopoulos S."/>
            <person name="Moore E.R.B."/>
            <person name="Sjoling A."/>
        </authorList>
    </citation>
    <scope>NUCLEOTIDE SEQUENCE</scope>
    <source>
        <strain evidence="1">SP1W3</strain>
    </source>
</reference>
<gene>
    <name evidence="1" type="ORF">NE536_17710</name>
</gene>
<dbReference type="AlphaFoldDB" id="A0A9X2WX50"/>
<keyword evidence="2" id="KW-1185">Reference proteome</keyword>
<dbReference type="RefSeq" id="WP_107949209.1">
    <property type="nucleotide sequence ID" value="NZ_JAMTCC010000035.1"/>
</dbReference>
<accession>A0A9X2WX50</accession>
<comment type="caution">
    <text evidence="1">The sequence shown here is derived from an EMBL/GenBank/DDBJ whole genome shotgun (WGS) entry which is preliminary data.</text>
</comment>
<dbReference type="Proteomes" id="UP001155604">
    <property type="component" value="Unassembled WGS sequence"/>
</dbReference>
<proteinExistence type="predicted"/>